<keyword evidence="3" id="KW-0648">Protein biosynthesis</keyword>
<dbReference type="GO" id="GO:0003743">
    <property type="term" value="F:translation initiation factor activity"/>
    <property type="evidence" value="ECO:0007669"/>
    <property type="project" value="UniProtKB-KW"/>
</dbReference>
<dbReference type="EMBL" id="LT635616">
    <property type="protein sequence ID" value="VUZ93983.1"/>
    <property type="molecule type" value="Genomic_DNA"/>
</dbReference>
<dbReference type="GO" id="GO:0043022">
    <property type="term" value="F:ribosome binding"/>
    <property type="evidence" value="ECO:0007669"/>
    <property type="project" value="TreeGrafter"/>
</dbReference>
<dbReference type="GO" id="GO:0032790">
    <property type="term" value="P:ribosome disassembly"/>
    <property type="evidence" value="ECO:0007669"/>
    <property type="project" value="TreeGrafter"/>
</dbReference>
<dbReference type="InterPro" id="IPR019815">
    <property type="entry name" value="Translation_initiation_fac_3_C"/>
</dbReference>
<sequence length="178" mass="20443">MLSNFFFFVLAHVFIFSLRNSEYVCCFYTPKVCCTKLFHLRESNDASSYSEGRERYMQEKKMKQLKLKAENKVVKQLRITPRIGANDLLIKINSAKQFLLRRHRVKFILTLKGREYTNVENVKKIFAKISEELKSYGNSESMRQNGNVVSQLFNLKAKRKNESSLGGGAAGGKEGGIK</sequence>
<evidence type="ECO:0000313" key="8">
    <source>
        <dbReference type="EMBL" id="SCO71247.1"/>
    </source>
</evidence>
<dbReference type="AlphaFoldDB" id="A0A1G4H8L9"/>
<dbReference type="InterPro" id="IPR036788">
    <property type="entry name" value="T_IF-3_C_sf"/>
</dbReference>
<gene>
    <name evidence="8" type="ORF">PVC01_050011300</name>
    <name evidence="9" type="ORF">PVP01_0509100</name>
    <name evidence="7" type="ORF">PVT01_050012200</name>
    <name evidence="6" type="ORF">PVW1_050014000</name>
</gene>
<dbReference type="Proteomes" id="UP000196402">
    <property type="component" value="Chromosome 5"/>
</dbReference>
<evidence type="ECO:0000256" key="2">
    <source>
        <dbReference type="ARBA" id="ARBA00022540"/>
    </source>
</evidence>
<feature type="chain" id="PRO_5011894420" evidence="4">
    <location>
        <begin position="22"/>
        <end position="178"/>
    </location>
</feature>
<evidence type="ECO:0000313" key="7">
    <source>
        <dbReference type="EMBL" id="SCO65819.1"/>
    </source>
</evidence>
<evidence type="ECO:0000313" key="9">
    <source>
        <dbReference type="EMBL" id="VUZ93983.1"/>
    </source>
</evidence>
<dbReference type="OrthoDB" id="21573at2759"/>
<evidence type="ECO:0000313" key="11">
    <source>
        <dbReference type="Proteomes" id="UP000220605"/>
    </source>
</evidence>
<evidence type="ECO:0000313" key="10">
    <source>
        <dbReference type="Proteomes" id="UP000196402"/>
    </source>
</evidence>
<dbReference type="Gene3D" id="3.30.110.10">
    <property type="entry name" value="Translation initiation factor 3 (IF-3), C-terminal domain"/>
    <property type="match status" value="1"/>
</dbReference>
<dbReference type="SUPFAM" id="SSF55200">
    <property type="entry name" value="Translation initiation factor IF3, C-terminal domain"/>
    <property type="match status" value="1"/>
</dbReference>
<comment type="similarity">
    <text evidence="1">Belongs to the IF-3 family.</text>
</comment>
<organism evidence="8 12">
    <name type="scientific">Plasmodium vivax</name>
    <name type="common">malaria parasite P. vivax</name>
    <dbReference type="NCBI Taxonomy" id="5855"/>
    <lineage>
        <taxon>Eukaryota</taxon>
        <taxon>Sar</taxon>
        <taxon>Alveolata</taxon>
        <taxon>Apicomplexa</taxon>
        <taxon>Aconoidasida</taxon>
        <taxon>Haemosporida</taxon>
        <taxon>Plasmodiidae</taxon>
        <taxon>Plasmodium</taxon>
        <taxon>Plasmodium (Plasmodium)</taxon>
    </lineage>
</organism>
<reference evidence="10 11" key="1">
    <citation type="submission" date="2016-07" db="EMBL/GenBank/DDBJ databases">
        <authorList>
            <consortium name="Pathogen Informatics"/>
        </authorList>
    </citation>
    <scope>NUCLEOTIDE SEQUENCE [LARGE SCALE GENOMIC DNA]</scope>
    <source>
        <strain evidence="6">PvW1</strain>
    </source>
</reference>
<accession>A0A1G4H8L9</accession>
<protein>
    <submittedName>
        <fullName evidence="6">(malaria parasite P. vivax) hypothetical protein</fullName>
    </submittedName>
    <submittedName>
        <fullName evidence="8">Translation initiation factor IF-3, putative</fullName>
    </submittedName>
</protein>
<dbReference type="VEuPathDB" id="PlasmoDB:PVPAM_050016600"/>
<dbReference type="PANTHER" id="PTHR10938">
    <property type="entry name" value="TRANSLATION INITIATION FACTOR IF-3"/>
    <property type="match status" value="1"/>
</dbReference>
<dbReference type="VEuPathDB" id="PlasmoDB:PVP01_0509100"/>
<dbReference type="Proteomes" id="UP000779233">
    <property type="component" value="Unassembled WGS sequence"/>
</dbReference>
<dbReference type="InterPro" id="IPR001288">
    <property type="entry name" value="Translation_initiation_fac_3"/>
</dbReference>
<dbReference type="EMBL" id="LT615260">
    <property type="protein sequence ID" value="SCO71247.1"/>
    <property type="molecule type" value="Genomic_DNA"/>
</dbReference>
<feature type="domain" description="Translation initiation factor 3 C-terminal" evidence="5">
    <location>
        <begin position="74"/>
        <end position="143"/>
    </location>
</feature>
<dbReference type="VEuPathDB" id="PlasmoDB:PVX_089095"/>
<dbReference type="Proteomes" id="UP000220605">
    <property type="component" value="Chromosome 5"/>
</dbReference>
<name>A0A1G4H8L9_PLAVI</name>
<proteinExistence type="inferred from homology"/>
<keyword evidence="4" id="KW-0732">Signal</keyword>
<evidence type="ECO:0000313" key="6">
    <source>
        <dbReference type="EMBL" id="CAG9479696.1"/>
    </source>
</evidence>
<dbReference type="PANTHER" id="PTHR10938:SF0">
    <property type="entry name" value="TRANSLATION INITIATION FACTOR IF-3, MITOCHONDRIAL"/>
    <property type="match status" value="1"/>
</dbReference>
<dbReference type="VEuPathDB" id="PlasmoDB:PVW1_050014000"/>
<evidence type="ECO:0000313" key="12">
    <source>
        <dbReference type="Proteomes" id="UP000305196"/>
    </source>
</evidence>
<evidence type="ECO:0000256" key="3">
    <source>
        <dbReference type="ARBA" id="ARBA00022917"/>
    </source>
</evidence>
<feature type="signal peptide" evidence="4">
    <location>
        <begin position="1"/>
        <end position="21"/>
    </location>
</feature>
<evidence type="ECO:0000256" key="1">
    <source>
        <dbReference type="ARBA" id="ARBA00005439"/>
    </source>
</evidence>
<evidence type="ECO:0000256" key="4">
    <source>
        <dbReference type="SAM" id="SignalP"/>
    </source>
</evidence>
<dbReference type="Pfam" id="PF00707">
    <property type="entry name" value="IF3_C"/>
    <property type="match status" value="1"/>
</dbReference>
<dbReference type="eggNOG" id="ENOG502SG2W">
    <property type="taxonomic scope" value="Eukaryota"/>
</dbReference>
<keyword evidence="2 8" id="KW-0396">Initiation factor</keyword>
<dbReference type="Proteomes" id="UP000305196">
    <property type="component" value="Chromosome 5"/>
</dbReference>
<evidence type="ECO:0000259" key="5">
    <source>
        <dbReference type="Pfam" id="PF00707"/>
    </source>
</evidence>
<dbReference type="EMBL" id="LT615243">
    <property type="protein sequence ID" value="SCO65819.1"/>
    <property type="molecule type" value="Genomic_DNA"/>
</dbReference>
<dbReference type="EMBL" id="CAJZCX010000010">
    <property type="protein sequence ID" value="CAG9479696.1"/>
    <property type="molecule type" value="Genomic_DNA"/>
</dbReference>